<dbReference type="InterPro" id="IPR014756">
    <property type="entry name" value="Ig_E-set"/>
</dbReference>
<gene>
    <name evidence="8" type="primary">gbpA</name>
    <name evidence="8" type="ORF">NCTC10738_02581</name>
</gene>
<evidence type="ECO:0000259" key="7">
    <source>
        <dbReference type="Pfam" id="PF18416"/>
    </source>
</evidence>
<dbReference type="Gene3D" id="2.70.50.50">
    <property type="entry name" value="chitin-binding protein cbp21"/>
    <property type="match status" value="1"/>
</dbReference>
<dbReference type="PANTHER" id="PTHR34823:SF1">
    <property type="entry name" value="CHITIN-BINDING TYPE-4 DOMAIN-CONTAINING PROTEIN"/>
    <property type="match status" value="1"/>
</dbReference>
<feature type="chain" id="PRO_5017003955" evidence="5">
    <location>
        <begin position="34"/>
        <end position="480"/>
    </location>
</feature>
<evidence type="ECO:0000256" key="2">
    <source>
        <dbReference type="ARBA" id="ARBA00022525"/>
    </source>
</evidence>
<dbReference type="NCBIfam" id="NF009690">
    <property type="entry name" value="PRK13211.1"/>
    <property type="match status" value="1"/>
</dbReference>
<dbReference type="Pfam" id="PF18416">
    <property type="entry name" value="GbpA_2"/>
    <property type="match status" value="1"/>
</dbReference>
<dbReference type="GO" id="GO:0008061">
    <property type="term" value="F:chitin binding"/>
    <property type="evidence" value="ECO:0007669"/>
    <property type="project" value="UniProtKB-KW"/>
</dbReference>
<dbReference type="RefSeq" id="WP_115389842.1">
    <property type="nucleotide sequence ID" value="NZ_JADZHC010000071.1"/>
</dbReference>
<comment type="subcellular location">
    <subcellularLocation>
        <location evidence="1">Secreted</location>
    </subcellularLocation>
</comment>
<dbReference type="SUPFAM" id="SSF81296">
    <property type="entry name" value="E set domains"/>
    <property type="match status" value="1"/>
</dbReference>
<feature type="domain" description="N-acetylglucosamine binding protein A" evidence="7">
    <location>
        <begin position="210"/>
        <end position="307"/>
    </location>
</feature>
<dbReference type="FunFam" id="2.70.50.50:FF:000001">
    <property type="entry name" value="Chitin-binding protein"/>
    <property type="match status" value="1"/>
</dbReference>
<dbReference type="PANTHER" id="PTHR34823">
    <property type="entry name" value="GLCNAC-BINDING PROTEIN A"/>
    <property type="match status" value="1"/>
</dbReference>
<dbReference type="Gene3D" id="3.30.70.2150">
    <property type="match status" value="1"/>
</dbReference>
<organism evidence="8 9">
    <name type="scientific">Shewanella algae</name>
    <dbReference type="NCBI Taxonomy" id="38313"/>
    <lineage>
        <taxon>Bacteria</taxon>
        <taxon>Pseudomonadati</taxon>
        <taxon>Pseudomonadota</taxon>
        <taxon>Gammaproteobacteria</taxon>
        <taxon>Alteromonadales</taxon>
        <taxon>Shewanellaceae</taxon>
        <taxon>Shewanella</taxon>
    </lineage>
</organism>
<evidence type="ECO:0000256" key="4">
    <source>
        <dbReference type="ARBA" id="ARBA00022729"/>
    </source>
</evidence>
<evidence type="ECO:0000313" key="9">
    <source>
        <dbReference type="Proteomes" id="UP000254069"/>
    </source>
</evidence>
<evidence type="ECO:0000256" key="5">
    <source>
        <dbReference type="SAM" id="SignalP"/>
    </source>
</evidence>
<protein>
    <submittedName>
        <fullName evidence="8">GlcNAc-binding protein A</fullName>
    </submittedName>
</protein>
<dbReference type="InterPro" id="IPR041029">
    <property type="entry name" value="GbpA_2"/>
</dbReference>
<dbReference type="CDD" id="cd21177">
    <property type="entry name" value="LPMO_AA10"/>
    <property type="match status" value="1"/>
</dbReference>
<evidence type="ECO:0000256" key="1">
    <source>
        <dbReference type="ARBA" id="ARBA00004613"/>
    </source>
</evidence>
<proteinExistence type="predicted"/>
<sequence>MEYCKVVKSSFKTTALSLALAAAGVGLSTQALAHGYVKSPESRAYACNQHNNTSCGAIQWEPQSVEGPSGFPASGPADGQIASAGNASFRELDQQSSSRWTKQPVSAGPINFTWQLTANHVTRDWRYYLTKQNWDPNAPLSWAAFESEPFCSVDGGMVQPPKTLTHQCQLPQRSGYQLVLAVWEVGDTSNSFYNVIDVNFDGAAPTPSEWQDVGNINPSQDLKAGDQVFTRVFGDNGEQPSLSTRLTIADAGQGNHNTWPSLLAEAINAGGTGLKAGQLNANGEIVPVYGKNDVFAQNDSGITRVETGFELAPLPGGDFSVSGLSDNYEIVDGKASVGFTVTTDARMQVSAFISTHDGKASGSAVQQIDNNSADFNIEVLEPAAGHYHMQLKAQTQEGKELTQEFGFFLRQAGDTAPADFQFPDGLGSYTEGTRVLQPKDGKIYRCKPFPESGYCRQWSASATQFEPGVGSHWQLAWIAE</sequence>
<feature type="domain" description="Chitin-binding type-4" evidence="6">
    <location>
        <begin position="34"/>
        <end position="198"/>
    </location>
</feature>
<dbReference type="EMBL" id="UGYO01000001">
    <property type="protein sequence ID" value="SUI77278.1"/>
    <property type="molecule type" value="Genomic_DNA"/>
</dbReference>
<evidence type="ECO:0000259" key="6">
    <source>
        <dbReference type="Pfam" id="PF03067"/>
    </source>
</evidence>
<keyword evidence="3" id="KW-0147">Chitin-binding</keyword>
<dbReference type="GO" id="GO:0005576">
    <property type="term" value="C:extracellular region"/>
    <property type="evidence" value="ECO:0007669"/>
    <property type="project" value="UniProtKB-SubCell"/>
</dbReference>
<feature type="signal peptide" evidence="5">
    <location>
        <begin position="1"/>
        <end position="33"/>
    </location>
</feature>
<evidence type="ECO:0000313" key="8">
    <source>
        <dbReference type="EMBL" id="SUI77278.1"/>
    </source>
</evidence>
<evidence type="ECO:0000256" key="3">
    <source>
        <dbReference type="ARBA" id="ARBA00022669"/>
    </source>
</evidence>
<dbReference type="AlphaFoldDB" id="A0A380AAI5"/>
<dbReference type="Gene3D" id="2.60.40.2550">
    <property type="match status" value="1"/>
</dbReference>
<dbReference type="InterPro" id="IPR051024">
    <property type="entry name" value="GlcNAc_Chitin_IntDeg"/>
</dbReference>
<keyword evidence="2" id="KW-0964">Secreted</keyword>
<name>A0A380AAI5_9GAMM</name>
<dbReference type="Pfam" id="PF03067">
    <property type="entry name" value="LPMO_10"/>
    <property type="match status" value="1"/>
</dbReference>
<accession>A0A380AAI5</accession>
<reference evidence="8 9" key="1">
    <citation type="submission" date="2018-06" db="EMBL/GenBank/DDBJ databases">
        <authorList>
            <consortium name="Pathogen Informatics"/>
            <person name="Doyle S."/>
        </authorList>
    </citation>
    <scope>NUCLEOTIDE SEQUENCE [LARGE SCALE GENOMIC DNA]</scope>
    <source>
        <strain evidence="8 9">NCTC10738</strain>
    </source>
</reference>
<dbReference type="InterPro" id="IPR004302">
    <property type="entry name" value="Cellulose/chitin-bd_N"/>
</dbReference>
<dbReference type="Proteomes" id="UP000254069">
    <property type="component" value="Unassembled WGS sequence"/>
</dbReference>
<keyword evidence="4 5" id="KW-0732">Signal</keyword>
<keyword evidence="9" id="KW-1185">Reference proteome</keyword>